<feature type="compositionally biased region" description="Low complexity" evidence="19">
    <location>
        <begin position="1279"/>
        <end position="1293"/>
    </location>
</feature>
<dbReference type="SUPFAM" id="SSF56112">
    <property type="entry name" value="Protein kinase-like (PK-like)"/>
    <property type="match status" value="1"/>
</dbReference>
<dbReference type="InterPro" id="IPR008266">
    <property type="entry name" value="Tyr_kinase_AS"/>
</dbReference>
<keyword evidence="7 15" id="KW-0418">Kinase</keyword>
<dbReference type="InParanoid" id="E0W212"/>
<keyword evidence="6 15" id="KW-0547">Nucleotide-binding</keyword>
<dbReference type="Gene3D" id="3.80.20.20">
    <property type="entry name" value="Receptor L-domain"/>
    <property type="match status" value="2"/>
</dbReference>
<evidence type="ECO:0000256" key="19">
    <source>
        <dbReference type="SAM" id="MobiDB-lite"/>
    </source>
</evidence>
<evidence type="ECO:0000256" key="7">
    <source>
        <dbReference type="ARBA" id="ARBA00022777"/>
    </source>
</evidence>
<keyword evidence="13" id="KW-0325">Glycoprotein</keyword>
<dbReference type="VEuPathDB" id="VectorBase:PHUM581050"/>
<evidence type="ECO:0000256" key="9">
    <source>
        <dbReference type="ARBA" id="ARBA00022989"/>
    </source>
</evidence>
<reference evidence="22" key="2">
    <citation type="submission" date="2007-04" db="EMBL/GenBank/DDBJ databases">
        <title>The genome of the human body louse.</title>
        <authorList>
            <consortium name="The Human Body Louse Genome Consortium"/>
            <person name="Kirkness E."/>
            <person name="Walenz B."/>
            <person name="Hass B."/>
            <person name="Bruggner R."/>
            <person name="Strausberg R."/>
        </authorList>
    </citation>
    <scope>NUCLEOTIDE SEQUENCE</scope>
    <source>
        <strain evidence="22">USDA</strain>
    </source>
</reference>
<dbReference type="PRINTS" id="PR00109">
    <property type="entry name" value="TYRKINASE"/>
</dbReference>
<reference evidence="22" key="1">
    <citation type="submission" date="2007-04" db="EMBL/GenBank/DDBJ databases">
        <title>Annotation of Pediculus humanus corporis strain USDA.</title>
        <authorList>
            <person name="Kirkness E."/>
            <person name="Hannick L."/>
            <person name="Hass B."/>
            <person name="Bruggner R."/>
            <person name="Lawson D."/>
            <person name="Bidwell S."/>
            <person name="Joardar V."/>
            <person name="Caler E."/>
            <person name="Walenz B."/>
            <person name="Inman J."/>
            <person name="Schobel S."/>
            <person name="Galinsky K."/>
            <person name="Amedeo P."/>
            <person name="Strausberg R."/>
        </authorList>
    </citation>
    <scope>NUCLEOTIDE SEQUENCE</scope>
    <source>
        <strain evidence="22">USDA</strain>
    </source>
</reference>
<dbReference type="GO" id="GO:0009966">
    <property type="term" value="P:regulation of signal transduction"/>
    <property type="evidence" value="ECO:0007669"/>
    <property type="project" value="UniProtKB-ARBA"/>
</dbReference>
<keyword evidence="3" id="KW-0597">Phosphoprotein</keyword>
<organism>
    <name type="scientific">Pediculus humanus subsp. corporis</name>
    <name type="common">Body louse</name>
    <dbReference type="NCBI Taxonomy" id="121224"/>
    <lineage>
        <taxon>Eukaryota</taxon>
        <taxon>Metazoa</taxon>
        <taxon>Ecdysozoa</taxon>
        <taxon>Arthropoda</taxon>
        <taxon>Hexapoda</taxon>
        <taxon>Insecta</taxon>
        <taxon>Pterygota</taxon>
        <taxon>Neoptera</taxon>
        <taxon>Paraneoptera</taxon>
        <taxon>Psocodea</taxon>
        <taxon>Troctomorpha</taxon>
        <taxon>Phthiraptera</taxon>
        <taxon>Anoplura</taxon>
        <taxon>Pediculidae</taxon>
        <taxon>Pediculus</taxon>
    </lineage>
</organism>
<dbReference type="InterPro" id="IPR020635">
    <property type="entry name" value="Tyr_kinase_cat_dom"/>
</dbReference>
<dbReference type="InterPro" id="IPR036941">
    <property type="entry name" value="Rcpt_L-dom_sf"/>
</dbReference>
<evidence type="ECO:0000256" key="6">
    <source>
        <dbReference type="ARBA" id="ARBA00022741"/>
    </source>
</evidence>
<dbReference type="SMART" id="SM00219">
    <property type="entry name" value="TyrKc"/>
    <property type="match status" value="1"/>
</dbReference>
<dbReference type="eggNOG" id="KOG1025">
    <property type="taxonomic scope" value="Eukaryota"/>
</dbReference>
<dbReference type="GO" id="GO:0004714">
    <property type="term" value="F:transmembrane receptor protein tyrosine kinase activity"/>
    <property type="evidence" value="ECO:0007669"/>
    <property type="project" value="UniProtKB-EC"/>
</dbReference>
<dbReference type="SUPFAM" id="SSF52058">
    <property type="entry name" value="L domain-like"/>
    <property type="match status" value="2"/>
</dbReference>
<dbReference type="GO" id="GO:0009925">
    <property type="term" value="C:basal plasma membrane"/>
    <property type="evidence" value="ECO:0007669"/>
    <property type="project" value="TreeGrafter"/>
</dbReference>
<dbReference type="CTD" id="8232353"/>
<evidence type="ECO:0000256" key="18">
    <source>
        <dbReference type="PROSITE-ProRule" id="PRU10141"/>
    </source>
</evidence>
<dbReference type="InterPro" id="IPR016245">
    <property type="entry name" value="Tyr_kinase_EGF/ERB/XmrK_rcpt"/>
</dbReference>
<accession>E0W212</accession>
<keyword evidence="8 15" id="KW-0067">ATP-binding</keyword>
<protein>
    <recommendedName>
        <fullName evidence="15">Receptor protein-tyrosine kinase</fullName>
        <ecNumber evidence="15">2.7.10.1</ecNumber>
    </recommendedName>
</protein>
<dbReference type="CDD" id="cd05057">
    <property type="entry name" value="PTKc_EGFR_like"/>
    <property type="match status" value="1"/>
</dbReference>
<dbReference type="GO" id="GO:0038127">
    <property type="term" value="P:ERBB signaling pathway"/>
    <property type="evidence" value="ECO:0007669"/>
    <property type="project" value="UniProtKB-ARBA"/>
</dbReference>
<dbReference type="STRING" id="121224.E0W212"/>
<feature type="active site" description="Proton acceptor" evidence="16">
    <location>
        <position position="957"/>
    </location>
</feature>
<dbReference type="SMART" id="SM00261">
    <property type="entry name" value="FU"/>
    <property type="match status" value="7"/>
</dbReference>
<dbReference type="FunFam" id="2.10.220.10:FF:000002">
    <property type="entry name" value="Receptor protein-tyrosine kinase"/>
    <property type="match status" value="1"/>
</dbReference>
<dbReference type="GO" id="GO:0043235">
    <property type="term" value="C:receptor complex"/>
    <property type="evidence" value="ECO:0007669"/>
    <property type="project" value="TreeGrafter"/>
</dbReference>
<evidence type="ECO:0000256" key="8">
    <source>
        <dbReference type="ARBA" id="ARBA00022840"/>
    </source>
</evidence>
<dbReference type="PIRSF" id="PIRSF000619">
    <property type="entry name" value="TyrPK_EGF-R"/>
    <property type="match status" value="1"/>
</dbReference>
<dbReference type="FunFam" id="2.10.220.10:FF:000001">
    <property type="entry name" value="Receptor protein-tyrosine kinase"/>
    <property type="match status" value="1"/>
</dbReference>
<sequence>MSVPSNREHHYRNLRERYTNCSYVDGNLELTWIEDENLDLSFLQNIREVTGYVLVSHVYVKRVVLPKLQIIRGRTLFKLSIHQQEFALMISLCKMHTIEMPALRDILAGGVGLFNNYNLCHIRTINWKEIITGPGYHDVFVYNFTSPERKCKSCDPSCPKGCWGEGPENCQKFSKLNCSPQCSEGRCFGPNPRECCHLFCAGGCTGPKQTDCLACRNFYDDGECTQECPSMQTYNPSTYSWENNPRGKYAYGATCVKNCPEHLLKDNGACVRSCPPNKTPYNGECVNCEGACPKTCKGVESDGSVHAGNIDNFKGCTIIDGSISILDHSFKGFQQIYTNYSFGPRYPEMHPDRLEVFSTLKEVTGFINIQGSHEDFRNLSYFRNLEIIGGRTLTEYFALYIVKTSLTSLGLQSLKKISSGSIGILENKELCFADGVNWTNIKKSIGHKVLILQNRNESDCVKKGLVCDPQCSSEGCWGPGPKQCISCINFKNGNECVQDCNSIKGMYTAGPNLCKPCHEECASTCFGPGNGNCTKCKHVRDGPFCYSSCPETKYNDNGECKSCHPNCVNGCTGPENTIGPNGCASCEKAIINADLTVESCLPKDEPCPIGYYYEWVGPQFQGPFKELAGKGICRKCHPTCKKCTGYGIHEQVCQECTNYKRGQHCEDECPQDHYVNETTQECSPCSPECRDCYGPKSTHCFKCRNFRIYLDENGPRDNDTAFNCTEVCPPEAPYKIYPEDNHEPYCSSHTIGAISKFVESAQWPVITVIIIFLVVMLVFCPLFYQWRRKVKAKEEEVKMTRVLTGMEDSEPLRPSNVKPNLAKLRIVKEAEMRRGGILGYGAFGTVYKGVWVPEGENVKIPVAIKVLREGTSANTSKEFLEEAYIMASVEHPNLLQLLAVCMTSQMMLVTQLMPLGCLLDYVRNNRDRIGSKPLLNWCTQIARGMAYLEEKRLVHRDLAARNVLVQTPSCVKITDFGLAKLLDINEEVYKAGGGKMPIKWLALECIQHRIFTHKSDVWAFGVTVWELLTYGGRPYENVPARDVPELLEKGERLPQPQICTIEVYMVMVKCWMLDADTRPSFKELADDFAKMARDPGRYLVIPGDKLLRLPTYTIQQEKDLIRNLSAADGPETVVEADEYLQPQFQRPSAAILRGHQSSSTSSYCSDPIRIGKDVDVGDECFDAKPATVGDLKLNLPLDEDDYLMPSPQQTESTTTYMDIIGDKSTGHHHAHPHSHPPVTVVKGNTCIDNPEYIMNSDQMVEGDLGIPVVVPPSPGNLVGVPMNVPTNPTTTGNNEEESDHEYYNDIDRFQRELQPLRGNETTV</sequence>
<dbReference type="KEGG" id="phu:Phum_PHUM581050"/>
<dbReference type="EMBL" id="DS235873">
    <property type="protein sequence ID" value="EEB19606.1"/>
    <property type="molecule type" value="Genomic_DNA"/>
</dbReference>
<evidence type="ECO:0000256" key="11">
    <source>
        <dbReference type="ARBA" id="ARBA00023137"/>
    </source>
</evidence>
<dbReference type="EC" id="2.7.10.1" evidence="15"/>
<dbReference type="EMBL" id="AAZO01007073">
    <property type="status" value="NOT_ANNOTATED_CDS"/>
    <property type="molecule type" value="Genomic_DNA"/>
</dbReference>
<dbReference type="OrthoDB" id="6219513at2759"/>
<evidence type="ECO:0000256" key="5">
    <source>
        <dbReference type="ARBA" id="ARBA00022692"/>
    </source>
</evidence>
<dbReference type="Gene3D" id="1.10.510.10">
    <property type="entry name" value="Transferase(Phosphotransferase) domain 1"/>
    <property type="match status" value="1"/>
</dbReference>
<comment type="similarity">
    <text evidence="15">Belongs to the protein kinase superfamily. Tyr protein kinase family. EGF receptor subfamily.</text>
</comment>
<dbReference type="FunFam" id="1.10.510.10:FF:000233">
    <property type="entry name" value="receptor tyrosine-protein kinase erbB-3"/>
    <property type="match status" value="1"/>
</dbReference>
<dbReference type="InterPro" id="IPR006211">
    <property type="entry name" value="Furin-like_Cys-rich_dom"/>
</dbReference>
<dbReference type="InterPro" id="IPR001245">
    <property type="entry name" value="Ser-Thr/Tyr_kinase_cat_dom"/>
</dbReference>
<evidence type="ECO:0000256" key="14">
    <source>
        <dbReference type="ARBA" id="ARBA00051243"/>
    </source>
</evidence>
<feature type="region of interest" description="Disordered" evidence="19">
    <location>
        <begin position="1279"/>
        <end position="1298"/>
    </location>
</feature>
<keyword evidence="12 15" id="KW-0675">Receptor</keyword>
<keyword evidence="10 15" id="KW-0472">Membrane</keyword>
<dbReference type="PANTHER" id="PTHR24416:SF566">
    <property type="entry name" value="EPIDERMAL GROWTH FACTOR RECEPTOR"/>
    <property type="match status" value="1"/>
</dbReference>
<gene>
    <name evidence="23" type="primary">8232353</name>
    <name evidence="22" type="ORF">Phum_PHUM581050</name>
</gene>
<dbReference type="Pfam" id="PF07714">
    <property type="entry name" value="PK_Tyr_Ser-Thr"/>
    <property type="match status" value="1"/>
</dbReference>
<dbReference type="Proteomes" id="UP000009046">
    <property type="component" value="Unassembled WGS sequence"/>
</dbReference>
<evidence type="ECO:0000259" key="21">
    <source>
        <dbReference type="PROSITE" id="PS50011"/>
    </source>
</evidence>
<evidence type="ECO:0000256" key="20">
    <source>
        <dbReference type="SAM" id="Phobius"/>
    </source>
</evidence>
<feature type="binding site" evidence="17">
    <location>
        <begin position="838"/>
        <end position="846"/>
    </location>
    <ligand>
        <name>ATP</name>
        <dbReference type="ChEBI" id="CHEBI:30616"/>
    </ligand>
</feature>
<dbReference type="InterPro" id="IPR006212">
    <property type="entry name" value="Furin_repeat"/>
</dbReference>
<dbReference type="InterPro" id="IPR000719">
    <property type="entry name" value="Prot_kinase_dom"/>
</dbReference>
<dbReference type="CDD" id="cd00064">
    <property type="entry name" value="FU"/>
    <property type="match status" value="6"/>
</dbReference>
<dbReference type="OMA" id="GYYYEWV"/>
<evidence type="ECO:0000256" key="13">
    <source>
        <dbReference type="ARBA" id="ARBA00023180"/>
    </source>
</evidence>
<dbReference type="FunFam" id="2.10.220.10:FF:000024">
    <property type="entry name" value="Receptor protein-tyrosine kinase"/>
    <property type="match status" value="1"/>
</dbReference>
<dbReference type="Pfam" id="PF14843">
    <property type="entry name" value="GF_recep_IV"/>
    <property type="match status" value="1"/>
</dbReference>
<dbReference type="RefSeq" id="XP_002432344.1">
    <property type="nucleotide sequence ID" value="XM_002432299.1"/>
</dbReference>
<evidence type="ECO:0000256" key="3">
    <source>
        <dbReference type="ARBA" id="ARBA00022553"/>
    </source>
</evidence>
<dbReference type="InterPro" id="IPR032778">
    <property type="entry name" value="GF_recep_IV"/>
</dbReference>
<dbReference type="FunCoup" id="E0W212">
    <property type="interactions" value="545"/>
</dbReference>
<keyword evidence="11 15" id="KW-0829">Tyrosine-protein kinase</keyword>
<keyword evidence="4 15" id="KW-0808">Transferase</keyword>
<comment type="catalytic activity">
    <reaction evidence="14">
        <text>L-tyrosyl-[protein] + ATP = O-phospho-L-tyrosyl-[protein] + ADP + H(+)</text>
        <dbReference type="Rhea" id="RHEA:10596"/>
        <dbReference type="Rhea" id="RHEA-COMP:10136"/>
        <dbReference type="Rhea" id="RHEA-COMP:20101"/>
        <dbReference type="ChEBI" id="CHEBI:15378"/>
        <dbReference type="ChEBI" id="CHEBI:30616"/>
        <dbReference type="ChEBI" id="CHEBI:46858"/>
        <dbReference type="ChEBI" id="CHEBI:61978"/>
        <dbReference type="ChEBI" id="CHEBI:456216"/>
        <dbReference type="EC" id="2.7.10.1"/>
    </reaction>
</comment>
<dbReference type="FunFam" id="3.80.20.20:FF:000009">
    <property type="entry name" value="Receptor protein-tyrosine kinase"/>
    <property type="match status" value="1"/>
</dbReference>
<evidence type="ECO:0000256" key="16">
    <source>
        <dbReference type="PIRSR" id="PIRSR000619-1"/>
    </source>
</evidence>
<name>E0W212_PEDHC</name>
<dbReference type="GO" id="GO:0043066">
    <property type="term" value="P:negative regulation of apoptotic process"/>
    <property type="evidence" value="ECO:0007669"/>
    <property type="project" value="TreeGrafter"/>
</dbReference>
<dbReference type="GeneID" id="8232353"/>
<dbReference type="FunFam" id="3.30.200.20:FF:000422">
    <property type="entry name" value="Receptor protein-tyrosine kinase"/>
    <property type="match status" value="1"/>
</dbReference>
<dbReference type="Gene3D" id="2.10.220.10">
    <property type="entry name" value="Hormone Receptor, Insulin-like Growth Factor Receptor 1, Chain A, domain 2"/>
    <property type="match status" value="3"/>
</dbReference>
<feature type="domain" description="Protein kinase" evidence="21">
    <location>
        <begin position="832"/>
        <end position="1089"/>
    </location>
</feature>
<evidence type="ECO:0000256" key="15">
    <source>
        <dbReference type="PIRNR" id="PIRNR000619"/>
    </source>
</evidence>
<evidence type="ECO:0000256" key="12">
    <source>
        <dbReference type="ARBA" id="ARBA00023170"/>
    </source>
</evidence>
<dbReference type="PANTHER" id="PTHR24416">
    <property type="entry name" value="TYROSINE-PROTEIN KINASE RECEPTOR"/>
    <property type="match status" value="1"/>
</dbReference>
<dbReference type="GO" id="GO:0022008">
    <property type="term" value="P:neurogenesis"/>
    <property type="evidence" value="ECO:0007669"/>
    <property type="project" value="TreeGrafter"/>
</dbReference>
<evidence type="ECO:0000313" key="23">
    <source>
        <dbReference type="EnsemblMetazoa" id="PHUM581050-PA"/>
    </source>
</evidence>
<dbReference type="Pfam" id="PF01030">
    <property type="entry name" value="Recep_L_domain"/>
    <property type="match status" value="2"/>
</dbReference>
<dbReference type="InterPro" id="IPR011009">
    <property type="entry name" value="Kinase-like_dom_sf"/>
</dbReference>
<dbReference type="PROSITE" id="PS00109">
    <property type="entry name" value="PROTEIN_KINASE_TYR"/>
    <property type="match status" value="1"/>
</dbReference>
<evidence type="ECO:0000256" key="10">
    <source>
        <dbReference type="ARBA" id="ARBA00023136"/>
    </source>
</evidence>
<dbReference type="InterPro" id="IPR050122">
    <property type="entry name" value="RTK"/>
</dbReference>
<evidence type="ECO:0000313" key="24">
    <source>
        <dbReference type="Proteomes" id="UP000009046"/>
    </source>
</evidence>
<keyword evidence="9 20" id="KW-1133">Transmembrane helix</keyword>
<comment type="subcellular location">
    <subcellularLocation>
        <location evidence="1">Membrane</location>
        <topology evidence="1">Single-pass type I membrane protein</topology>
    </subcellularLocation>
</comment>
<dbReference type="Pfam" id="PF00757">
    <property type="entry name" value="Furin-like"/>
    <property type="match status" value="1"/>
</dbReference>
<dbReference type="Gene3D" id="3.30.200.20">
    <property type="entry name" value="Phosphorylase Kinase, domain 1"/>
    <property type="match status" value="1"/>
</dbReference>
<evidence type="ECO:0000256" key="1">
    <source>
        <dbReference type="ARBA" id="ARBA00004479"/>
    </source>
</evidence>
<dbReference type="GO" id="GO:0008284">
    <property type="term" value="P:positive regulation of cell population proliferation"/>
    <property type="evidence" value="ECO:0007669"/>
    <property type="project" value="TreeGrafter"/>
</dbReference>
<evidence type="ECO:0000313" key="22">
    <source>
        <dbReference type="EMBL" id="EEB19606.1"/>
    </source>
</evidence>
<dbReference type="InterPro" id="IPR009030">
    <property type="entry name" value="Growth_fac_rcpt_cys_sf"/>
</dbReference>
<dbReference type="HOGENOM" id="CLU_003384_5_1_1"/>
<keyword evidence="2" id="KW-0217">Developmental protein</keyword>
<dbReference type="GO" id="GO:0005524">
    <property type="term" value="F:ATP binding"/>
    <property type="evidence" value="ECO:0007669"/>
    <property type="project" value="UniProtKB-UniRule"/>
</dbReference>
<feature type="binding site" evidence="17 18">
    <location>
        <position position="865"/>
    </location>
    <ligand>
        <name>ATP</name>
        <dbReference type="ChEBI" id="CHEBI:30616"/>
    </ligand>
</feature>
<evidence type="ECO:0000256" key="2">
    <source>
        <dbReference type="ARBA" id="ARBA00022473"/>
    </source>
</evidence>
<keyword evidence="5 20" id="KW-0812">Transmembrane</keyword>
<feature type="transmembrane region" description="Helical" evidence="20">
    <location>
        <begin position="763"/>
        <end position="784"/>
    </location>
</feature>
<dbReference type="InterPro" id="IPR017441">
    <property type="entry name" value="Protein_kinase_ATP_BS"/>
</dbReference>
<dbReference type="InterPro" id="IPR000494">
    <property type="entry name" value="Rcpt_L-dom"/>
</dbReference>
<evidence type="ECO:0000256" key="4">
    <source>
        <dbReference type="ARBA" id="ARBA00022679"/>
    </source>
</evidence>
<keyword evidence="24" id="KW-1185">Reference proteome</keyword>
<evidence type="ECO:0000256" key="17">
    <source>
        <dbReference type="PIRSR" id="PIRSR000619-2"/>
    </source>
</evidence>
<dbReference type="PROSITE" id="PS50011">
    <property type="entry name" value="PROTEIN_KINASE_DOM"/>
    <property type="match status" value="1"/>
</dbReference>
<proteinExistence type="inferred from homology"/>
<reference evidence="23" key="3">
    <citation type="submission" date="2021-02" db="UniProtKB">
        <authorList>
            <consortium name="EnsemblMetazoa"/>
        </authorList>
    </citation>
    <scope>IDENTIFICATION</scope>
    <source>
        <strain evidence="23">USDA</strain>
    </source>
</reference>
<dbReference type="EnsemblMetazoa" id="PHUM581050-RA">
    <property type="protein sequence ID" value="PHUM581050-PA"/>
    <property type="gene ID" value="PHUM581050"/>
</dbReference>
<dbReference type="PROSITE" id="PS00107">
    <property type="entry name" value="PROTEIN_KINASE_ATP"/>
    <property type="match status" value="1"/>
</dbReference>
<dbReference type="SUPFAM" id="SSF57184">
    <property type="entry name" value="Growth factor receptor domain"/>
    <property type="match status" value="3"/>
</dbReference>